<reference evidence="3 4" key="1">
    <citation type="submission" date="2019-07" db="EMBL/GenBank/DDBJ databases">
        <title>Sphingomonas solaris sp. nov., isolated from a solar panel from Boston, Massachusetts.</title>
        <authorList>
            <person name="Tanner K."/>
            <person name="Pascual J."/>
            <person name="Mancuso C."/>
            <person name="Pereto J."/>
            <person name="Khalil A."/>
            <person name="Vilanova C."/>
        </authorList>
    </citation>
    <scope>NUCLEOTIDE SEQUENCE [LARGE SCALE GENOMIC DNA]</scope>
    <source>
        <strain evidence="3 4">R4DWN</strain>
    </source>
</reference>
<evidence type="ECO:0000256" key="1">
    <source>
        <dbReference type="ARBA" id="ARBA00023172"/>
    </source>
</evidence>
<dbReference type="GO" id="GO:0006310">
    <property type="term" value="P:DNA recombination"/>
    <property type="evidence" value="ECO:0007669"/>
    <property type="project" value="UniProtKB-KW"/>
</dbReference>
<evidence type="ECO:0000313" key="4">
    <source>
        <dbReference type="Proteomes" id="UP000318681"/>
    </source>
</evidence>
<dbReference type="AlphaFoldDB" id="A0A558R5S4"/>
<dbReference type="RefSeq" id="WP_145150171.1">
    <property type="nucleotide sequence ID" value="NZ_VNIM01000028.1"/>
</dbReference>
<proteinExistence type="predicted"/>
<dbReference type="Pfam" id="PF00589">
    <property type="entry name" value="Phage_integrase"/>
    <property type="match status" value="1"/>
</dbReference>
<organism evidence="3 4">
    <name type="scientific">Alterirhizorhabdus solaris</name>
    <dbReference type="NCBI Taxonomy" id="2529389"/>
    <lineage>
        <taxon>Bacteria</taxon>
        <taxon>Pseudomonadati</taxon>
        <taxon>Pseudomonadota</taxon>
        <taxon>Alphaproteobacteria</taxon>
        <taxon>Sphingomonadales</taxon>
        <taxon>Rhizorhabdaceae</taxon>
        <taxon>Alterirhizorhabdus</taxon>
    </lineage>
</organism>
<comment type="caution">
    <text evidence="3">The sequence shown here is derived from an EMBL/GenBank/DDBJ whole genome shotgun (WGS) entry which is preliminary data.</text>
</comment>
<accession>A0A558R5S4</accession>
<dbReference type="Gene3D" id="1.10.443.10">
    <property type="entry name" value="Intergrase catalytic core"/>
    <property type="match status" value="1"/>
</dbReference>
<feature type="domain" description="Tyr recombinase" evidence="2">
    <location>
        <begin position="201"/>
        <end position="334"/>
    </location>
</feature>
<name>A0A558R5S4_9SPHN</name>
<dbReference type="SUPFAM" id="SSF56349">
    <property type="entry name" value="DNA breaking-rejoining enzymes"/>
    <property type="match status" value="1"/>
</dbReference>
<evidence type="ECO:0000259" key="2">
    <source>
        <dbReference type="Pfam" id="PF00589"/>
    </source>
</evidence>
<dbReference type="InterPro" id="IPR011010">
    <property type="entry name" value="DNA_brk_join_enz"/>
</dbReference>
<dbReference type="InterPro" id="IPR002104">
    <property type="entry name" value="Integrase_catalytic"/>
</dbReference>
<dbReference type="Proteomes" id="UP000318681">
    <property type="component" value="Unassembled WGS sequence"/>
</dbReference>
<protein>
    <submittedName>
        <fullName evidence="3">Tyrosine-type recombinase/integrase</fullName>
    </submittedName>
</protein>
<gene>
    <name evidence="3" type="ORF">FOY91_08765</name>
</gene>
<sequence>MAVSKAEALNEALDDWRKGESRGGPSTGSVAWLFNWYQGQRKFTKNRQKTQSDYRKLMEAVVSLPMKRGTFGERAAAKVGPEVADQLYEIFLPRGPRQAMYVVQVCRAVWNWASRYSGVTGIPTGQNPFAGMGVSYRPKDGNRATSRAEYEVYCVKAVELGFQSMATAAALAFELVQRVWDAFGIPDPKSPGDTQEEVDRGIKWEDYRAGRDIVVVQSKTGKRIKLPLVDVMPDGERVPLYPELEAQLAASWRPGAAGLIVVEERNGKPYEHRRMSTVHRKICDAAGLPAKMTFTGFRHGGATEIGDSGEADIRPISGHVQLSTTAIYNKVNEEKARRIAARRREHLIEIAGSHESLDHD</sequence>
<keyword evidence="1" id="KW-0233">DNA recombination</keyword>
<dbReference type="EMBL" id="VNIM01000028">
    <property type="protein sequence ID" value="TVV74734.1"/>
    <property type="molecule type" value="Genomic_DNA"/>
</dbReference>
<dbReference type="GO" id="GO:0015074">
    <property type="term" value="P:DNA integration"/>
    <property type="evidence" value="ECO:0007669"/>
    <property type="project" value="InterPro"/>
</dbReference>
<dbReference type="GO" id="GO:0003677">
    <property type="term" value="F:DNA binding"/>
    <property type="evidence" value="ECO:0007669"/>
    <property type="project" value="InterPro"/>
</dbReference>
<evidence type="ECO:0000313" key="3">
    <source>
        <dbReference type="EMBL" id="TVV74734.1"/>
    </source>
</evidence>
<dbReference type="InterPro" id="IPR013762">
    <property type="entry name" value="Integrase-like_cat_sf"/>
</dbReference>
<dbReference type="OrthoDB" id="8255089at2"/>
<keyword evidence="4" id="KW-1185">Reference proteome</keyword>